<reference evidence="2" key="2">
    <citation type="submission" date="2025-09" db="UniProtKB">
        <authorList>
            <consortium name="Ensembl"/>
        </authorList>
    </citation>
    <scope>IDENTIFICATION</scope>
</reference>
<evidence type="ECO:0000256" key="1">
    <source>
        <dbReference type="SAM" id="Phobius"/>
    </source>
</evidence>
<proteinExistence type="predicted"/>
<protein>
    <submittedName>
        <fullName evidence="2">Uncharacterized protein</fullName>
    </submittedName>
</protein>
<feature type="transmembrane region" description="Helical" evidence="1">
    <location>
        <begin position="193"/>
        <end position="214"/>
    </location>
</feature>
<name>A0A3Q3W5C9_MOLML</name>
<evidence type="ECO:0000313" key="3">
    <source>
        <dbReference type="Proteomes" id="UP000261620"/>
    </source>
</evidence>
<sequence>ISPISNTVAILVSGLSAASLSFLASKRGQYNNIGKRLTKDGTSVWLSLEAFLSSESFLLTLICSDGLSSPFSGNLGSSCSTTMCFFSRVHPLSLPFRPFPFSAALGSADELVVSAFSVFLSVEDAVDVIDSVEGLTPGASVGAASLFAVVFTGLLSFSTISVTFSLCCISEFKLTFTRGEEELVGPLLSFRHGIVFSAALCVCTSPALGVGIGASE</sequence>
<dbReference type="AlphaFoldDB" id="A0A3Q3W5C9"/>
<feature type="transmembrane region" description="Helical" evidence="1">
    <location>
        <begin position="6"/>
        <end position="24"/>
    </location>
</feature>
<dbReference type="Proteomes" id="UP000261620">
    <property type="component" value="Unplaced"/>
</dbReference>
<keyword evidence="3" id="KW-1185">Reference proteome</keyword>
<evidence type="ECO:0000313" key="2">
    <source>
        <dbReference type="Ensembl" id="ENSMMOP00000009398.1"/>
    </source>
</evidence>
<organism evidence="2 3">
    <name type="scientific">Mola mola</name>
    <name type="common">Ocean sunfish</name>
    <name type="synonym">Tetraodon mola</name>
    <dbReference type="NCBI Taxonomy" id="94237"/>
    <lineage>
        <taxon>Eukaryota</taxon>
        <taxon>Metazoa</taxon>
        <taxon>Chordata</taxon>
        <taxon>Craniata</taxon>
        <taxon>Vertebrata</taxon>
        <taxon>Euteleostomi</taxon>
        <taxon>Actinopterygii</taxon>
        <taxon>Neopterygii</taxon>
        <taxon>Teleostei</taxon>
        <taxon>Neoteleostei</taxon>
        <taxon>Acanthomorphata</taxon>
        <taxon>Eupercaria</taxon>
        <taxon>Tetraodontiformes</taxon>
        <taxon>Molidae</taxon>
        <taxon>Mola</taxon>
    </lineage>
</organism>
<accession>A0A3Q3W5C9</accession>
<dbReference type="Ensembl" id="ENSMMOT00000009564.1">
    <property type="protein sequence ID" value="ENSMMOP00000009398.1"/>
    <property type="gene ID" value="ENSMMOG00000007274.1"/>
</dbReference>
<feature type="transmembrane region" description="Helical" evidence="1">
    <location>
        <begin position="146"/>
        <end position="172"/>
    </location>
</feature>
<keyword evidence="1" id="KW-0472">Membrane</keyword>
<keyword evidence="1" id="KW-0812">Transmembrane</keyword>
<keyword evidence="1" id="KW-1133">Transmembrane helix</keyword>
<reference evidence="2" key="1">
    <citation type="submission" date="2025-08" db="UniProtKB">
        <authorList>
            <consortium name="Ensembl"/>
        </authorList>
    </citation>
    <scope>IDENTIFICATION</scope>
</reference>